<dbReference type="Proteomes" id="UP000245912">
    <property type="component" value="Unassembled WGS sequence"/>
</dbReference>
<feature type="transmembrane region" description="Helical" evidence="1">
    <location>
        <begin position="6"/>
        <end position="21"/>
    </location>
</feature>
<evidence type="ECO:0000313" key="3">
    <source>
        <dbReference type="Proteomes" id="UP000245912"/>
    </source>
</evidence>
<evidence type="ECO:0000313" key="2">
    <source>
        <dbReference type="EMBL" id="PVJ00745.1"/>
    </source>
</evidence>
<gene>
    <name evidence="2" type="ORF">C4860_00580</name>
</gene>
<organism evidence="2 3">
    <name type="scientific">Salmonella enterica</name>
    <name type="common">Salmonella choleraesuis</name>
    <dbReference type="NCBI Taxonomy" id="28901"/>
    <lineage>
        <taxon>Bacteria</taxon>
        <taxon>Pseudomonadati</taxon>
        <taxon>Pseudomonadota</taxon>
        <taxon>Gammaproteobacteria</taxon>
        <taxon>Enterobacterales</taxon>
        <taxon>Enterobacteriaceae</taxon>
        <taxon>Salmonella</taxon>
    </lineage>
</organism>
<accession>A0A2T8TGE8</accession>
<keyword evidence="1" id="KW-1133">Transmembrane helix</keyword>
<proteinExistence type="predicted"/>
<dbReference type="EMBL" id="QDLQ01000001">
    <property type="protein sequence ID" value="PVJ00745.1"/>
    <property type="molecule type" value="Genomic_DNA"/>
</dbReference>
<evidence type="ECO:0000256" key="1">
    <source>
        <dbReference type="SAM" id="Phobius"/>
    </source>
</evidence>
<comment type="caution">
    <text evidence="2">The sequence shown here is derived from an EMBL/GenBank/DDBJ whole genome shotgun (WGS) entry which is preliminary data.</text>
</comment>
<keyword evidence="1" id="KW-0812">Transmembrane</keyword>
<protein>
    <submittedName>
        <fullName evidence="2">Uncharacterized protein</fullName>
    </submittedName>
</protein>
<sequence>MGWMTVLGAIVTALIGLWTFYKHQRAERQMKHYDKTLEYYEALSCQLFSCMDSLCSKEKLKEDKESYEMLKCGAGRAILVSTPEIRDLITQLLQRIINDDLQEKDNECHQIVTNIVRLMNEHLHILTEEKN</sequence>
<name>A0A2T8TGE8_SALER</name>
<reference evidence="2 3" key="1">
    <citation type="submission" date="2018-04" db="EMBL/GenBank/DDBJ databases">
        <title>Serotype diversity and antimicrobial resistance among Salmonella enterica isolated from patients at an equine referral hospital.</title>
        <authorList>
            <person name="Leon I.M."/>
            <person name="Lawhon S.D."/>
            <person name="Norman K.N."/>
            <person name="Threadgill D.S."/>
            <person name="Ohta N."/>
            <person name="Vinasco J."/>
            <person name="Scott H.M."/>
        </authorList>
    </citation>
    <scope>NUCLEOTIDE SEQUENCE [LARGE SCALE GENOMIC DNA]</scope>
    <source>
        <strain evidence="2 3">235</strain>
    </source>
</reference>
<keyword evidence="1" id="KW-0472">Membrane</keyword>
<dbReference type="AlphaFoldDB" id="A0A2T8TGE8"/>